<dbReference type="Proteomes" id="UP000185003">
    <property type="component" value="Unassembled WGS sequence"/>
</dbReference>
<sequence length="118" mass="13931">METNKHYPFTLRKNDDVYSVSADLESDDLYNRYYTFFKKHDYEGNGYCWEGHITQILEKLDEDLLSEIEFDPEAGGFYAYFPSAEAQLKFANLLSPIFSDMDTLEEWVLQADRDRVDD</sequence>
<keyword evidence="2" id="KW-1185">Reference proteome</keyword>
<dbReference type="STRING" id="536979.SAMN04488055_3469"/>
<accession>A0A1N6IZ93</accession>
<dbReference type="RefSeq" id="WP_074240709.1">
    <property type="nucleotide sequence ID" value="NZ_FSRA01000002.1"/>
</dbReference>
<gene>
    <name evidence="1" type="ORF">SAMN04488055_3469</name>
</gene>
<evidence type="ECO:0000313" key="2">
    <source>
        <dbReference type="Proteomes" id="UP000185003"/>
    </source>
</evidence>
<protein>
    <submittedName>
        <fullName evidence="1">Immunity protein 51</fullName>
    </submittedName>
</protein>
<dbReference type="InterPro" id="IPR028956">
    <property type="entry name" value="Imm51"/>
</dbReference>
<evidence type="ECO:0000313" key="1">
    <source>
        <dbReference type="EMBL" id="SIO37186.1"/>
    </source>
</evidence>
<proteinExistence type="predicted"/>
<dbReference type="EMBL" id="FSRA01000002">
    <property type="protein sequence ID" value="SIO37186.1"/>
    <property type="molecule type" value="Genomic_DNA"/>
</dbReference>
<dbReference type="OrthoDB" id="8657476at2"/>
<organism evidence="1 2">
    <name type="scientific">Chitinophaga niabensis</name>
    <dbReference type="NCBI Taxonomy" id="536979"/>
    <lineage>
        <taxon>Bacteria</taxon>
        <taxon>Pseudomonadati</taxon>
        <taxon>Bacteroidota</taxon>
        <taxon>Chitinophagia</taxon>
        <taxon>Chitinophagales</taxon>
        <taxon>Chitinophagaceae</taxon>
        <taxon>Chitinophaga</taxon>
    </lineage>
</organism>
<dbReference type="AlphaFoldDB" id="A0A1N6IZ93"/>
<name>A0A1N6IZ93_9BACT</name>
<dbReference type="Pfam" id="PF15595">
    <property type="entry name" value="Imm51"/>
    <property type="match status" value="1"/>
</dbReference>
<reference evidence="1 2" key="1">
    <citation type="submission" date="2016-11" db="EMBL/GenBank/DDBJ databases">
        <authorList>
            <person name="Jaros S."/>
            <person name="Januszkiewicz K."/>
            <person name="Wedrychowicz H."/>
        </authorList>
    </citation>
    <scope>NUCLEOTIDE SEQUENCE [LARGE SCALE GENOMIC DNA]</scope>
    <source>
        <strain evidence="1 2">DSM 24787</strain>
    </source>
</reference>